<evidence type="ECO:0000256" key="5">
    <source>
        <dbReference type="SAM" id="MobiDB-lite"/>
    </source>
</evidence>
<evidence type="ECO:0000256" key="4">
    <source>
        <dbReference type="ARBA" id="ARBA00038168"/>
    </source>
</evidence>
<dbReference type="InterPro" id="IPR001199">
    <property type="entry name" value="Cyt_B5-like_heme/steroid-bd"/>
</dbReference>
<dbReference type="RefSeq" id="WP_343920582.1">
    <property type="nucleotide sequence ID" value="NZ_BAAAKK010000005.1"/>
</dbReference>
<evidence type="ECO:0000256" key="2">
    <source>
        <dbReference type="ARBA" id="ARBA00022723"/>
    </source>
</evidence>
<accession>A0ABN1YY46</accession>
<evidence type="ECO:0000256" key="6">
    <source>
        <dbReference type="SAM" id="Phobius"/>
    </source>
</evidence>
<feature type="transmembrane region" description="Helical" evidence="6">
    <location>
        <begin position="22"/>
        <end position="44"/>
    </location>
</feature>
<evidence type="ECO:0000313" key="8">
    <source>
        <dbReference type="EMBL" id="GAA1425210.1"/>
    </source>
</evidence>
<dbReference type="SMART" id="SM01117">
    <property type="entry name" value="Cyt-b5"/>
    <property type="match status" value="1"/>
</dbReference>
<evidence type="ECO:0000313" key="9">
    <source>
        <dbReference type="Proteomes" id="UP001501266"/>
    </source>
</evidence>
<dbReference type="InterPro" id="IPR019251">
    <property type="entry name" value="DUF2231_TM"/>
</dbReference>
<keyword evidence="9" id="KW-1185">Reference proteome</keyword>
<proteinExistence type="inferred from homology"/>
<dbReference type="PANTHER" id="PTHR19359:SF95">
    <property type="entry name" value="CYTOCHROME B5 TYPE B"/>
    <property type="match status" value="1"/>
</dbReference>
<reference evidence="8 9" key="1">
    <citation type="journal article" date="2019" name="Int. J. Syst. Evol. Microbiol.">
        <title>The Global Catalogue of Microorganisms (GCM) 10K type strain sequencing project: providing services to taxonomists for standard genome sequencing and annotation.</title>
        <authorList>
            <consortium name="The Broad Institute Genomics Platform"/>
            <consortium name="The Broad Institute Genome Sequencing Center for Infectious Disease"/>
            <person name="Wu L."/>
            <person name="Ma J."/>
        </authorList>
    </citation>
    <scope>NUCLEOTIDE SEQUENCE [LARGE SCALE GENOMIC DNA]</scope>
    <source>
        <strain evidence="8 9">JCM 12398</strain>
    </source>
</reference>
<evidence type="ECO:0000256" key="1">
    <source>
        <dbReference type="ARBA" id="ARBA00022617"/>
    </source>
</evidence>
<keyword evidence="6" id="KW-0812">Transmembrane</keyword>
<dbReference type="PRINTS" id="PR00363">
    <property type="entry name" value="CYTOCHROMEB5"/>
</dbReference>
<dbReference type="Gene3D" id="3.10.120.10">
    <property type="entry name" value="Cytochrome b5-like heme/steroid binding domain"/>
    <property type="match status" value="1"/>
</dbReference>
<protein>
    <recommendedName>
        <fullName evidence="7">Cytochrome b5 heme-binding domain-containing protein</fullName>
    </recommendedName>
</protein>
<feature type="transmembrane region" description="Helical" evidence="6">
    <location>
        <begin position="89"/>
        <end position="110"/>
    </location>
</feature>
<name>A0ABN1YY46_9MICO</name>
<feature type="transmembrane region" description="Helical" evidence="6">
    <location>
        <begin position="122"/>
        <end position="145"/>
    </location>
</feature>
<dbReference type="Pfam" id="PF00173">
    <property type="entry name" value="Cyt-b5"/>
    <property type="match status" value="1"/>
</dbReference>
<feature type="domain" description="Cytochrome b5 heme-binding" evidence="7">
    <location>
        <begin position="187"/>
        <end position="264"/>
    </location>
</feature>
<feature type="compositionally biased region" description="Acidic residues" evidence="5">
    <location>
        <begin position="177"/>
        <end position="186"/>
    </location>
</feature>
<dbReference type="SUPFAM" id="SSF55856">
    <property type="entry name" value="Cytochrome b5-like heme/steroid binding domain"/>
    <property type="match status" value="1"/>
</dbReference>
<dbReference type="PROSITE" id="PS50255">
    <property type="entry name" value="CYTOCHROME_B5_2"/>
    <property type="match status" value="1"/>
</dbReference>
<comment type="caution">
    <text evidence="8">The sequence shown here is derived from an EMBL/GenBank/DDBJ whole genome shotgun (WGS) entry which is preliminary data.</text>
</comment>
<keyword evidence="3" id="KW-0408">Iron</keyword>
<keyword evidence="1" id="KW-0349">Heme</keyword>
<dbReference type="InterPro" id="IPR036400">
    <property type="entry name" value="Cyt_B5-like_heme/steroid_sf"/>
</dbReference>
<keyword evidence="6" id="KW-0472">Membrane</keyword>
<keyword evidence="6" id="KW-1133">Transmembrane helix</keyword>
<comment type="similarity">
    <text evidence="4">Belongs to the cytochrome b5 family.</text>
</comment>
<dbReference type="Proteomes" id="UP001501266">
    <property type="component" value="Unassembled WGS sequence"/>
</dbReference>
<dbReference type="PANTHER" id="PTHR19359">
    <property type="entry name" value="CYTOCHROME B5"/>
    <property type="match status" value="1"/>
</dbReference>
<dbReference type="InterPro" id="IPR050668">
    <property type="entry name" value="Cytochrome_b5"/>
</dbReference>
<dbReference type="Pfam" id="PF09990">
    <property type="entry name" value="DUF2231"/>
    <property type="match status" value="1"/>
</dbReference>
<gene>
    <name evidence="8" type="ORF">GCM10009640_23260</name>
</gene>
<keyword evidence="2" id="KW-0479">Metal-binding</keyword>
<evidence type="ECO:0000259" key="7">
    <source>
        <dbReference type="PROSITE" id="PS50255"/>
    </source>
</evidence>
<dbReference type="EMBL" id="BAAAKK010000005">
    <property type="protein sequence ID" value="GAA1425210.1"/>
    <property type="molecule type" value="Genomic_DNA"/>
</dbReference>
<organism evidence="8 9">
    <name type="scientific">Agrococcus citreus</name>
    <dbReference type="NCBI Taxonomy" id="84643"/>
    <lineage>
        <taxon>Bacteria</taxon>
        <taxon>Bacillati</taxon>
        <taxon>Actinomycetota</taxon>
        <taxon>Actinomycetes</taxon>
        <taxon>Micrococcales</taxon>
        <taxon>Microbacteriaceae</taxon>
        <taxon>Agrococcus</taxon>
    </lineage>
</organism>
<evidence type="ECO:0000256" key="3">
    <source>
        <dbReference type="ARBA" id="ARBA00023004"/>
    </source>
</evidence>
<feature type="transmembrane region" description="Helical" evidence="6">
    <location>
        <begin position="51"/>
        <end position="69"/>
    </location>
</feature>
<sequence>MLTIAASGSPFDAAFGLPLHPLAVHVPVVLLPLGALAVLLLLLVPRWRTALAWPAVAVLGIAAVGSLVAKLSGEALAERVGDPGQHEELGNWLVAIAWVLFASTLAWWLWQRRRRTQRRATGVVGLLAGVVLATVAVIALIVAVLTGHSGATSVWGGLVGDGGATAAPTQSQSQSEPGDDDDDEQGSSEISIADVAEHDDSASCWAAIEGTVYDLTDWITEHPGGPERILGICGTDASDEFGGQHAGQADPTEQLSEFAIGALAE</sequence>
<feature type="region of interest" description="Disordered" evidence="5">
    <location>
        <begin position="233"/>
        <end position="253"/>
    </location>
</feature>
<feature type="region of interest" description="Disordered" evidence="5">
    <location>
        <begin position="163"/>
        <end position="187"/>
    </location>
</feature>